<keyword evidence="2" id="KW-1185">Reference proteome</keyword>
<gene>
    <name evidence="1" type="ORF">STARVERO_02070</name>
</gene>
<protein>
    <submittedName>
        <fullName evidence="1">Uncharacterized protein</fullName>
    </submittedName>
</protein>
<reference evidence="1 2" key="1">
    <citation type="submission" date="2019-12" db="EMBL/GenBank/DDBJ databases">
        <authorList>
            <person name="Reyes-Prieto M."/>
        </authorList>
    </citation>
    <scope>NUCLEOTIDE SEQUENCE [LARGE SCALE GENOMIC DNA]</scope>
    <source>
        <strain evidence="1">HF14-78462</strain>
    </source>
</reference>
<evidence type="ECO:0000313" key="2">
    <source>
        <dbReference type="Proteomes" id="UP000433050"/>
    </source>
</evidence>
<evidence type="ECO:0000313" key="1">
    <source>
        <dbReference type="EMBL" id="CAA0096876.1"/>
    </source>
</evidence>
<name>A0A5S9P1K8_9HYPH</name>
<dbReference type="EMBL" id="CACSAS010000001">
    <property type="protein sequence ID" value="CAA0096876.1"/>
    <property type="molecule type" value="Genomic_DNA"/>
</dbReference>
<dbReference type="RefSeq" id="WP_159598796.1">
    <property type="nucleotide sequence ID" value="NZ_CACSAS010000001.1"/>
</dbReference>
<organism evidence="1 2">
    <name type="scientific">Starkeya nomas</name>
    <dbReference type="NCBI Taxonomy" id="2666134"/>
    <lineage>
        <taxon>Bacteria</taxon>
        <taxon>Pseudomonadati</taxon>
        <taxon>Pseudomonadota</taxon>
        <taxon>Alphaproteobacteria</taxon>
        <taxon>Hyphomicrobiales</taxon>
        <taxon>Xanthobacteraceae</taxon>
        <taxon>Starkeya</taxon>
    </lineage>
</organism>
<proteinExistence type="predicted"/>
<sequence length="139" mass="14967">MNSLQHTAAPTLTDPLVRASPSTGRWWSRRTLVSFGYMVGLGFNGPDIENVLGCSSASVANACKRYGIKLHRRRNGDSCVPAVINKKTRAALDDAAAVRDISRAELVERLLAIVGDEGPAFVDGILDDGFSFDAEFDVV</sequence>
<dbReference type="AlphaFoldDB" id="A0A5S9P1K8"/>
<accession>A0A5S9P1K8</accession>
<dbReference type="Proteomes" id="UP000433050">
    <property type="component" value="Unassembled WGS sequence"/>
</dbReference>